<organism evidence="1 2">
    <name type="scientific">Acrocarpospora macrocephala</name>
    <dbReference type="NCBI Taxonomy" id="150177"/>
    <lineage>
        <taxon>Bacteria</taxon>
        <taxon>Bacillati</taxon>
        <taxon>Actinomycetota</taxon>
        <taxon>Actinomycetes</taxon>
        <taxon>Streptosporangiales</taxon>
        <taxon>Streptosporangiaceae</taxon>
        <taxon>Acrocarpospora</taxon>
    </lineage>
</organism>
<dbReference type="AlphaFoldDB" id="A0A5M3WVQ2"/>
<dbReference type="EMBL" id="BLAE01000047">
    <property type="protein sequence ID" value="GES13547.1"/>
    <property type="molecule type" value="Genomic_DNA"/>
</dbReference>
<proteinExistence type="predicted"/>
<keyword evidence="2" id="KW-1185">Reference proteome</keyword>
<name>A0A5M3WVQ2_9ACTN</name>
<gene>
    <name evidence="1" type="ORF">Amac_071440</name>
</gene>
<dbReference type="Proteomes" id="UP000331127">
    <property type="component" value="Unassembled WGS sequence"/>
</dbReference>
<protein>
    <submittedName>
        <fullName evidence="1">Uncharacterized protein</fullName>
    </submittedName>
</protein>
<evidence type="ECO:0000313" key="1">
    <source>
        <dbReference type="EMBL" id="GES13547.1"/>
    </source>
</evidence>
<dbReference type="NCBIfam" id="NF038146">
    <property type="entry name" value="LxmA_leader"/>
    <property type="match status" value="1"/>
</dbReference>
<dbReference type="InterPro" id="IPR049906">
    <property type="entry name" value="LxmA-like_leader"/>
</dbReference>
<comment type="caution">
    <text evidence="1">The sequence shown here is derived from an EMBL/GenBank/DDBJ whole genome shotgun (WGS) entry which is preliminary data.</text>
</comment>
<dbReference type="OrthoDB" id="3548393at2"/>
<sequence length="50" mass="5221">MSAEHLMEGADAYTSLAEVATANEIESPEATPLTTVTTISFISFTVVLGC</sequence>
<reference evidence="1 2" key="1">
    <citation type="submission" date="2019-10" db="EMBL/GenBank/DDBJ databases">
        <title>Whole genome shotgun sequence of Acrocarpospora macrocephala NBRC 16266.</title>
        <authorList>
            <person name="Ichikawa N."/>
            <person name="Kimura A."/>
            <person name="Kitahashi Y."/>
            <person name="Komaki H."/>
            <person name="Oguchi A."/>
        </authorList>
    </citation>
    <scope>NUCLEOTIDE SEQUENCE [LARGE SCALE GENOMIC DNA]</scope>
    <source>
        <strain evidence="1 2">NBRC 16266</strain>
    </source>
</reference>
<dbReference type="RefSeq" id="WP_155358790.1">
    <property type="nucleotide sequence ID" value="NZ_BAAAHL010000058.1"/>
</dbReference>
<evidence type="ECO:0000313" key="2">
    <source>
        <dbReference type="Proteomes" id="UP000331127"/>
    </source>
</evidence>
<accession>A0A5M3WVQ2</accession>